<proteinExistence type="predicted"/>
<evidence type="ECO:0000313" key="1">
    <source>
        <dbReference type="EMBL" id="ABS45915.1"/>
    </source>
</evidence>
<dbReference type="HOGENOM" id="CLU_2978354_0_0_6"/>
<sequence length="58" mass="6693">MSLNNVTHLAINKRKAFPTGGSVRKVICMSIRFNPITFFHNHSKLSKFYLLLIWDGND</sequence>
<evidence type="ECO:0000313" key="2">
    <source>
        <dbReference type="Proteomes" id="UP000002412"/>
    </source>
</evidence>
<reference evidence="1 2" key="1">
    <citation type="journal article" date="2007" name="PLoS Genet.">
        <title>The complete genome sequence of Yersinia pseudotuberculosis IP31758, the causative agent of Far East scarlet-like fever.</title>
        <authorList>
            <person name="Eppinger M."/>
            <person name="Rosovitz M.J."/>
            <person name="Fricke W.F."/>
            <person name="Rasko D.A."/>
            <person name="Kokorina G."/>
            <person name="Fayolle C."/>
            <person name="Lindler L.E."/>
            <person name="Carniel E."/>
            <person name="Ravel J."/>
        </authorList>
    </citation>
    <scope>NUCLEOTIDE SEQUENCE [LARGE SCALE GENOMIC DNA]</scope>
    <source>
        <strain evidence="1 2">IP 31758</strain>
    </source>
</reference>
<dbReference type="Proteomes" id="UP000002412">
    <property type="component" value="Chromosome"/>
</dbReference>
<organism evidence="1 2">
    <name type="scientific">Yersinia pseudotuberculosis serotype O:1b (strain IP 31758)</name>
    <dbReference type="NCBI Taxonomy" id="349747"/>
    <lineage>
        <taxon>Bacteria</taxon>
        <taxon>Pseudomonadati</taxon>
        <taxon>Pseudomonadota</taxon>
        <taxon>Gammaproteobacteria</taxon>
        <taxon>Enterobacterales</taxon>
        <taxon>Yersiniaceae</taxon>
        <taxon>Yersinia</taxon>
    </lineage>
</organism>
<dbReference type="KEGG" id="ypi:YpsIP31758_2242"/>
<name>A0A0U1QU36_YERP3</name>
<protein>
    <submittedName>
        <fullName evidence="1">Uncharacterized protein</fullName>
    </submittedName>
</protein>
<dbReference type="EMBL" id="CP000720">
    <property type="protein sequence ID" value="ABS45915.1"/>
    <property type="molecule type" value="Genomic_DNA"/>
</dbReference>
<accession>A0A0U1QU36</accession>
<dbReference type="AlphaFoldDB" id="A0A0U1QU36"/>
<gene>
    <name evidence="1" type="ordered locus">YpsIP31758_2242</name>
</gene>